<dbReference type="AlphaFoldDB" id="A0A2A9CSG1"/>
<dbReference type="PRINTS" id="PR00368">
    <property type="entry name" value="FADPNR"/>
</dbReference>
<dbReference type="Proteomes" id="UP000226079">
    <property type="component" value="Unassembled WGS sequence"/>
</dbReference>
<keyword evidence="4" id="KW-1185">Reference proteome</keyword>
<sequence>MRELRKTQVAIIGGGPAGLTTATSLAGVADVLLLEREAELGGIPRHSNHWGYGWRDLRTVLTGPAYARRLAGKAAESGAHLLTSAMVTGWDERRLEVTTPTGLLTVEADAIVLATGARERPRAARRIPGDRPAGVYTTGELQNQVHLFGHRIGQRAVVVGSELVSWSAVLTLRHAGVKTVLMTSARPAAETYAAVALAGRVAFGVPVATHTTVTRVIGKGRVEGVEVLDHSTGQTRVVACDTVIFTADWIPDHELAAQLGLPLQPGSLAPLVDAALRTELPGVFAAGNLLHPVDTADNAALDGRQVAASVRGWLADQAAPAAGVRVEPTGPLLWVAPGLVRPGTPQPVRGRLVGWVSEYRRFPTVVARQDGKQIGSVRTPWPAAPGRIFRIPNAVLAEVNPAGSPVQLSLAG</sequence>
<evidence type="ECO:0000313" key="3">
    <source>
        <dbReference type="EMBL" id="PFG17111.1"/>
    </source>
</evidence>
<dbReference type="InterPro" id="IPR023753">
    <property type="entry name" value="FAD/NAD-binding_dom"/>
</dbReference>
<evidence type="ECO:0000259" key="2">
    <source>
        <dbReference type="Pfam" id="PF07992"/>
    </source>
</evidence>
<reference evidence="3 4" key="1">
    <citation type="submission" date="2017-10" db="EMBL/GenBank/DDBJ databases">
        <title>Sequencing the genomes of 1000 actinobacteria strains.</title>
        <authorList>
            <person name="Klenk H.-P."/>
        </authorList>
    </citation>
    <scope>NUCLEOTIDE SEQUENCE [LARGE SCALE GENOMIC DNA]</scope>
    <source>
        <strain evidence="3 4">DSM 15597</strain>
    </source>
</reference>
<dbReference type="InterPro" id="IPR036188">
    <property type="entry name" value="FAD/NAD-bd_sf"/>
</dbReference>
<dbReference type="EMBL" id="PDJC01000001">
    <property type="protein sequence ID" value="PFG17111.1"/>
    <property type="molecule type" value="Genomic_DNA"/>
</dbReference>
<dbReference type="RefSeq" id="WP_211283316.1">
    <property type="nucleotide sequence ID" value="NZ_PDJC01000001.1"/>
</dbReference>
<dbReference type="PANTHER" id="PTHR42949">
    <property type="entry name" value="ANAEROBIC GLYCEROL-3-PHOSPHATE DEHYDROGENASE SUBUNIT B"/>
    <property type="match status" value="1"/>
</dbReference>
<dbReference type="SUPFAM" id="SSF51905">
    <property type="entry name" value="FAD/NAD(P)-binding domain"/>
    <property type="match status" value="1"/>
</dbReference>
<dbReference type="Gene3D" id="3.50.50.60">
    <property type="entry name" value="FAD/NAD(P)-binding domain"/>
    <property type="match status" value="2"/>
</dbReference>
<proteinExistence type="predicted"/>
<organism evidence="3 4">
    <name type="scientific">Propionicimonas paludicola</name>
    <dbReference type="NCBI Taxonomy" id="185243"/>
    <lineage>
        <taxon>Bacteria</taxon>
        <taxon>Bacillati</taxon>
        <taxon>Actinomycetota</taxon>
        <taxon>Actinomycetes</taxon>
        <taxon>Propionibacteriales</taxon>
        <taxon>Nocardioidaceae</taxon>
        <taxon>Propionicimonas</taxon>
    </lineage>
</organism>
<comment type="caution">
    <text evidence="3">The sequence shown here is derived from an EMBL/GenBank/DDBJ whole genome shotgun (WGS) entry which is preliminary data.</text>
</comment>
<gene>
    <name evidence="3" type="ORF">ATK74_1672</name>
</gene>
<dbReference type="PRINTS" id="PR00469">
    <property type="entry name" value="PNDRDTASEII"/>
</dbReference>
<feature type="domain" description="FAD/NAD(P)-binding" evidence="2">
    <location>
        <begin position="8"/>
        <end position="301"/>
    </location>
</feature>
<evidence type="ECO:0000256" key="1">
    <source>
        <dbReference type="ARBA" id="ARBA00023002"/>
    </source>
</evidence>
<keyword evidence="1" id="KW-0560">Oxidoreductase</keyword>
<protein>
    <submittedName>
        <fullName evidence="3">Thioredoxin reductase</fullName>
    </submittedName>
</protein>
<dbReference type="InterPro" id="IPR051691">
    <property type="entry name" value="Metab_Enz_Cyan_OpOx_G3PDH"/>
</dbReference>
<accession>A0A2A9CSG1</accession>
<evidence type="ECO:0000313" key="4">
    <source>
        <dbReference type="Proteomes" id="UP000226079"/>
    </source>
</evidence>
<dbReference type="Pfam" id="PF07992">
    <property type="entry name" value="Pyr_redox_2"/>
    <property type="match status" value="1"/>
</dbReference>
<dbReference type="PANTHER" id="PTHR42949:SF3">
    <property type="entry name" value="ANAEROBIC GLYCEROL-3-PHOSPHATE DEHYDROGENASE SUBUNIT B"/>
    <property type="match status" value="1"/>
</dbReference>
<dbReference type="GO" id="GO:0016491">
    <property type="term" value="F:oxidoreductase activity"/>
    <property type="evidence" value="ECO:0007669"/>
    <property type="project" value="UniProtKB-KW"/>
</dbReference>
<name>A0A2A9CSG1_9ACTN</name>